<dbReference type="SUPFAM" id="SSF49452">
    <property type="entry name" value="Starch-binding domain-like"/>
    <property type="match status" value="1"/>
</dbReference>
<keyword evidence="4" id="KW-0326">Glycosidase</keyword>
<dbReference type="InterPro" id="IPR004193">
    <property type="entry name" value="Glyco_hydro_13_N"/>
</dbReference>
<dbReference type="InterPro" id="IPR024561">
    <property type="entry name" value="Pullul_strch_C"/>
</dbReference>
<evidence type="ECO:0000256" key="2">
    <source>
        <dbReference type="ARBA" id="ARBA00022729"/>
    </source>
</evidence>
<feature type="domain" description="Glycoside hydrolase family 13 N-terminal" evidence="5">
    <location>
        <begin position="353"/>
        <end position="438"/>
    </location>
</feature>
<evidence type="ECO:0000313" key="10">
    <source>
        <dbReference type="EMBL" id="AXR08462.1"/>
    </source>
</evidence>
<feature type="domain" description="Alpha-1,6-glucosidases pullulanase-type C-terminal" evidence="7">
    <location>
        <begin position="920"/>
        <end position="1092"/>
    </location>
</feature>
<evidence type="ECO:0000313" key="11">
    <source>
        <dbReference type="Proteomes" id="UP000262073"/>
    </source>
</evidence>
<dbReference type="InterPro" id="IPR005323">
    <property type="entry name" value="CBM41_pullulanase"/>
</dbReference>
<dbReference type="Gene3D" id="3.20.20.80">
    <property type="entry name" value="Glycosidases"/>
    <property type="match status" value="1"/>
</dbReference>
<dbReference type="InterPro" id="IPR013784">
    <property type="entry name" value="Carb-bd-like_fold"/>
</dbReference>
<dbReference type="Gene3D" id="2.60.40.10">
    <property type="entry name" value="Immunoglobulins"/>
    <property type="match status" value="3"/>
</dbReference>
<dbReference type="GO" id="GO:0004553">
    <property type="term" value="F:hydrolase activity, hydrolyzing O-glycosyl compounds"/>
    <property type="evidence" value="ECO:0007669"/>
    <property type="project" value="InterPro"/>
</dbReference>
<dbReference type="CDD" id="cd02861">
    <property type="entry name" value="E_set_pullulanase_like"/>
    <property type="match status" value="3"/>
</dbReference>
<keyword evidence="2" id="KW-0732">Signal</keyword>
<dbReference type="PANTHER" id="PTHR43002">
    <property type="entry name" value="GLYCOGEN DEBRANCHING ENZYME"/>
    <property type="match status" value="1"/>
</dbReference>
<feature type="domain" description="Pullulanase N2" evidence="8">
    <location>
        <begin position="231"/>
        <end position="339"/>
    </location>
</feature>
<dbReference type="Gene3D" id="2.60.40.1180">
    <property type="entry name" value="Golgi alpha-mannosidase II"/>
    <property type="match status" value="1"/>
</dbReference>
<reference evidence="10 11" key="1">
    <citation type="submission" date="2018-08" db="EMBL/GenBank/DDBJ databases">
        <title>Salinimonas sediminis sp. nov., a piezophilic bacterium isolated from a deep-sea sediment sample from the New Britain Trench.</title>
        <authorList>
            <person name="Cao J."/>
        </authorList>
    </citation>
    <scope>NUCLEOTIDE SEQUENCE [LARGE SCALE GENOMIC DNA]</scope>
    <source>
        <strain evidence="10 11">N102</strain>
    </source>
</reference>
<dbReference type="EMBL" id="CP031769">
    <property type="protein sequence ID" value="AXR08462.1"/>
    <property type="molecule type" value="Genomic_DNA"/>
</dbReference>
<evidence type="ECO:0000256" key="4">
    <source>
        <dbReference type="ARBA" id="ARBA00023295"/>
    </source>
</evidence>
<dbReference type="InterPro" id="IPR017853">
    <property type="entry name" value="GH"/>
</dbReference>
<organism evidence="10 11">
    <name type="scientific">Salinimonas sediminis</name>
    <dbReference type="NCBI Taxonomy" id="2303538"/>
    <lineage>
        <taxon>Bacteria</taxon>
        <taxon>Pseudomonadati</taxon>
        <taxon>Pseudomonadota</taxon>
        <taxon>Gammaproteobacteria</taxon>
        <taxon>Alteromonadales</taxon>
        <taxon>Alteromonadaceae</taxon>
        <taxon>Alteromonas/Salinimonas group</taxon>
        <taxon>Salinimonas</taxon>
    </lineage>
</organism>
<accession>A0A346NSF5</accession>
<dbReference type="InterPro" id="IPR014756">
    <property type="entry name" value="Ig_E-set"/>
</dbReference>
<dbReference type="PROSITE" id="PS51257">
    <property type="entry name" value="PROKAR_LIPOPROTEIN"/>
    <property type="match status" value="1"/>
</dbReference>
<dbReference type="InterPro" id="IPR041111">
    <property type="entry name" value="Pullulanase_Ins"/>
</dbReference>
<evidence type="ECO:0000259" key="9">
    <source>
        <dbReference type="Pfam" id="PF18494"/>
    </source>
</evidence>
<dbReference type="Gene3D" id="2.60.40.1110">
    <property type="match status" value="1"/>
</dbReference>
<feature type="domain" description="Pullulanase carbohydrate-binding module 41" evidence="6">
    <location>
        <begin position="113"/>
        <end position="198"/>
    </location>
</feature>
<dbReference type="Gene3D" id="2.60.40.1130">
    <property type="entry name" value="Rab geranylgeranyltransferase alpha-subunit, insert domain"/>
    <property type="match status" value="1"/>
</dbReference>
<evidence type="ECO:0000256" key="3">
    <source>
        <dbReference type="ARBA" id="ARBA00022801"/>
    </source>
</evidence>
<evidence type="ECO:0000256" key="1">
    <source>
        <dbReference type="ARBA" id="ARBA00008061"/>
    </source>
</evidence>
<dbReference type="CDD" id="cd10315">
    <property type="entry name" value="CBM41_pullulanase"/>
    <property type="match status" value="1"/>
</dbReference>
<dbReference type="Pfam" id="PF17967">
    <property type="entry name" value="Pullulanase_N2"/>
    <property type="match status" value="1"/>
</dbReference>
<name>A0A346NSF5_9ALTE</name>
<keyword evidence="11" id="KW-1185">Reference proteome</keyword>
<comment type="similarity">
    <text evidence="1">Belongs to the glycosyl hydrolase 13 family.</text>
</comment>
<sequence>MFRNRLSPDNLRYIVSTVLLLFIVSGCGADSVTSGSADLLTCTAPNVPDAEGNACVAPPPIACEAPTVPNETNDACVVGADPSLPDPVFFPGDNEAVLYYNRKHVDAENTPSDTAYDGWRLHTWNNETCDAYADDDTAWDNGRPISGIDPTYGAYWILALKPDYDQCHNFIIHKGTDDAGKALGTGDFQAPLDQDDETFTRMNFTLDGEATIFEFPIAGLGPQPVNIEGRAAHWIDQQTLIWQVGDEVSQVKLHYSDNQPLQSSIETGLSGETLVLEATSLTDEQRQIYPFIADWPAFWVDIDDVTAKALLKGQIALAAYNAQGALISATGIQHAKVLDALYTQGAEDADNLPLGATYQDGAINVAVWAPTARAVSLLSYADDKTLQQRYSMTLDEASGVWTYQADEALDRTLYRFEVDVFAPTTGQFETFEVTDPYSQSVSTNGRFSRFVNLADDDLKPQGWDSHFIPTLDNPEDAVIYEVHVRDFSARDATVSEANRGKYLAFTETDSAPVEHLRRLQQAGLNYIHLLPLADIATIEEDPTKTVNLYSSVAQLCQLNASAAVCAEEDAERQLIDVYQSYDPISEQGKAQALTQQLQDIDTFNWGYDPHHFNVPEGSYATDSESVARIKEMRAMIMALHEMNLRVALDVVFNHTHASGVFPKSVLDKVVPGYYHRYDAATGALINETCCDDTEPQQVMMEKLMADSLAMWAEHYKFDSFRFDIMSQATVDTMVKLREQIQSIDSDNYFYGEGWLKEYPGYTQANQLNMAGTGIGTFNDRLREAVRQGNIFNPNSDAALADQDKLKVGLAGTMADFLLTTSTGNAVNASALGGYALQPADIINYVSKHDNETLWDQFNYTLPADISLTERVRIQNIGIGIPLVSQGIPFLQLGGDMLRSKSMDRNTYNAGDWFNFVDFTYQTNNWNIGLPLAADNQTRWPEMVEFIYAPERAAGSTEIQFASSVFTEFLSIRRDSALFRLTTAQAISDRVGFHNIGSAQQVGLVAMSIDDGISNDPEHPRADLDPMADALMVVINSGYDEKSISINTATGFSLHPVQVNSVDSVTASAYFTEGQDGNGTFTVPALTMAVFIKSQQGAQGAGLAAIATSGAPDVAPYAATLYLRGDMNEWGTQHPLNYQGNGQYRVQVNLNAETEYQFKLASENWSDVDLGAANTNTLTVGQAIALARGGANLSFTPPRSTMYELLLDASDAENPVLQIDFEQPYADTPLYIRGDFNAWGTGNPMVYQGNKLYSAQLTIAPGTYGFKLASEDWSTLNFGALSATEADTALTLNTELALTNSDNNLTFSIEQQTDVVFVLDLSNPQAPKVKVFEEQFFGSTEVFVRGAMNGWDTTDLLQWQGGSTYAVDIAIAGGATEFKIASQDWATVNLGNPDNATSNTVVVDEAKRLNSSNNNLVIDLPAGTYTFSVIGPDGNNPFILITEK</sequence>
<dbReference type="Pfam" id="PF18494">
    <property type="entry name" value="Pullulanase_Ins"/>
    <property type="match status" value="1"/>
</dbReference>
<dbReference type="InterPro" id="IPR013780">
    <property type="entry name" value="Glyco_hydro_b"/>
</dbReference>
<dbReference type="InterPro" id="IPR040671">
    <property type="entry name" value="Pullulanase_N2"/>
</dbReference>
<dbReference type="GO" id="GO:0005975">
    <property type="term" value="P:carbohydrate metabolic process"/>
    <property type="evidence" value="ECO:0007669"/>
    <property type="project" value="InterPro"/>
</dbReference>
<dbReference type="Pfam" id="PF02922">
    <property type="entry name" value="CBM_48"/>
    <property type="match status" value="1"/>
</dbReference>
<dbReference type="SUPFAM" id="SSF81296">
    <property type="entry name" value="E set domains"/>
    <property type="match status" value="3"/>
</dbReference>
<evidence type="ECO:0000259" key="7">
    <source>
        <dbReference type="Pfam" id="PF11852"/>
    </source>
</evidence>
<dbReference type="GO" id="GO:0030246">
    <property type="term" value="F:carbohydrate binding"/>
    <property type="evidence" value="ECO:0007669"/>
    <property type="project" value="InterPro"/>
</dbReference>
<dbReference type="Proteomes" id="UP000262073">
    <property type="component" value="Chromosome"/>
</dbReference>
<evidence type="ECO:0000259" key="5">
    <source>
        <dbReference type="Pfam" id="PF02922"/>
    </source>
</evidence>
<dbReference type="InterPro" id="IPR013783">
    <property type="entry name" value="Ig-like_fold"/>
</dbReference>
<dbReference type="Pfam" id="PF11852">
    <property type="entry name" value="Pullul_strch_C"/>
    <property type="match status" value="1"/>
</dbReference>
<evidence type="ECO:0000259" key="8">
    <source>
        <dbReference type="Pfam" id="PF17967"/>
    </source>
</evidence>
<gene>
    <name evidence="10" type="ORF">D0Y50_08990</name>
</gene>
<protein>
    <submittedName>
        <fullName evidence="10">DUF3372 domain-containing protein</fullName>
    </submittedName>
</protein>
<proteinExistence type="inferred from homology"/>
<dbReference type="CDD" id="cd11341">
    <property type="entry name" value="AmyAc_Pullulanase_LD-like"/>
    <property type="match status" value="1"/>
</dbReference>
<evidence type="ECO:0000259" key="6">
    <source>
        <dbReference type="Pfam" id="PF03714"/>
    </source>
</evidence>
<feature type="domain" description="Pullulanase Ins" evidence="9">
    <location>
        <begin position="535"/>
        <end position="603"/>
    </location>
</feature>
<dbReference type="OrthoDB" id="3236218at2"/>
<dbReference type="SUPFAM" id="SSF51445">
    <property type="entry name" value="(Trans)glycosidases"/>
    <property type="match status" value="1"/>
</dbReference>
<dbReference type="KEGG" id="salm:D0Y50_08990"/>
<dbReference type="Pfam" id="PF03714">
    <property type="entry name" value="PUD"/>
    <property type="match status" value="1"/>
</dbReference>
<keyword evidence="3" id="KW-0378">Hydrolase</keyword>
<dbReference type="SUPFAM" id="SSF51011">
    <property type="entry name" value="Glycosyl hydrolase domain"/>
    <property type="match status" value="1"/>
</dbReference>
<dbReference type="CDD" id="cd02860">
    <property type="entry name" value="E_set_Pullulanase"/>
    <property type="match status" value="1"/>
</dbReference>